<gene>
    <name evidence="3" type="ORF">ICL16_28095</name>
</gene>
<evidence type="ECO:0000313" key="3">
    <source>
        <dbReference type="EMBL" id="MBD2775817.1"/>
    </source>
</evidence>
<dbReference type="EMBL" id="JACXAE010000086">
    <property type="protein sequence ID" value="MBD2775817.1"/>
    <property type="molecule type" value="Genomic_DNA"/>
</dbReference>
<keyword evidence="4" id="KW-1185">Reference proteome</keyword>
<evidence type="ECO:0000259" key="2">
    <source>
        <dbReference type="Pfam" id="PF01471"/>
    </source>
</evidence>
<reference evidence="3" key="1">
    <citation type="submission" date="2020-09" db="EMBL/GenBank/DDBJ databases">
        <title>Iningainema tapete sp. nov. (Scytonemataceae, Cyanobacteria) from greenhouses in central Florida (USA) produces two types of nodularin with biosynthetic potential for microcystin-LR and anabaenopeptins.</title>
        <authorList>
            <person name="Berthold D.E."/>
            <person name="Lefler F.W."/>
            <person name="Huang I.-S."/>
            <person name="Abdulla H."/>
            <person name="Zimba P.V."/>
            <person name="Laughinghouse H.D. IV."/>
        </authorList>
    </citation>
    <scope>NUCLEOTIDE SEQUENCE</scope>
    <source>
        <strain evidence="3">BLCCT55</strain>
    </source>
</reference>
<dbReference type="RefSeq" id="WP_190834761.1">
    <property type="nucleotide sequence ID" value="NZ_CAWPPI010000086.1"/>
</dbReference>
<evidence type="ECO:0000256" key="1">
    <source>
        <dbReference type="SAM" id="MobiDB-lite"/>
    </source>
</evidence>
<evidence type="ECO:0000313" key="4">
    <source>
        <dbReference type="Proteomes" id="UP000629098"/>
    </source>
</evidence>
<dbReference type="Pfam" id="PF01471">
    <property type="entry name" value="PG_binding_1"/>
    <property type="match status" value="1"/>
</dbReference>
<dbReference type="InterPro" id="IPR036366">
    <property type="entry name" value="PGBDSf"/>
</dbReference>
<feature type="domain" description="Peptidoglycan binding-like" evidence="2">
    <location>
        <begin position="15"/>
        <end position="71"/>
    </location>
</feature>
<organism evidence="3 4">
    <name type="scientific">Iningainema tapete BLCC-T55</name>
    <dbReference type="NCBI Taxonomy" id="2748662"/>
    <lineage>
        <taxon>Bacteria</taxon>
        <taxon>Bacillati</taxon>
        <taxon>Cyanobacteriota</taxon>
        <taxon>Cyanophyceae</taxon>
        <taxon>Nostocales</taxon>
        <taxon>Scytonemataceae</taxon>
        <taxon>Iningainema tapete</taxon>
    </lineage>
</organism>
<accession>A0A8J7BYI8</accession>
<name>A0A8J7BYI8_9CYAN</name>
<dbReference type="AlphaFoldDB" id="A0A8J7BYI8"/>
<dbReference type="SUPFAM" id="SSF47090">
    <property type="entry name" value="PGBD-like"/>
    <property type="match status" value="1"/>
</dbReference>
<dbReference type="Gene3D" id="1.10.101.10">
    <property type="entry name" value="PGBD-like superfamily/PGBD"/>
    <property type="match status" value="1"/>
</dbReference>
<comment type="caution">
    <text evidence="3">The sequence shown here is derived from an EMBL/GenBank/DDBJ whole genome shotgun (WGS) entry which is preliminary data.</text>
</comment>
<protein>
    <submittedName>
        <fullName evidence="3">Peptidoglycan-binding protein</fullName>
    </submittedName>
</protein>
<dbReference type="Proteomes" id="UP000629098">
    <property type="component" value="Unassembled WGS sequence"/>
</dbReference>
<feature type="region of interest" description="Disordered" evidence="1">
    <location>
        <begin position="54"/>
        <end position="76"/>
    </location>
</feature>
<sequence>MSGNVPPTLKLGSTGPIVEGLQRDLSAKGYLDAGAVNGSFDATTENAVKKFQQDNGLTADGVVGPQTGQKLGGPPA</sequence>
<dbReference type="InterPro" id="IPR036365">
    <property type="entry name" value="PGBD-like_sf"/>
</dbReference>
<dbReference type="InterPro" id="IPR002477">
    <property type="entry name" value="Peptidoglycan-bd-like"/>
</dbReference>
<proteinExistence type="predicted"/>